<reference evidence="3" key="1">
    <citation type="submission" date="2014-04" db="EMBL/GenBank/DDBJ databases">
        <title>Evolutionary Origins and Diversification of the Mycorrhizal Mutualists.</title>
        <authorList>
            <consortium name="DOE Joint Genome Institute"/>
            <consortium name="Mycorrhizal Genomics Consortium"/>
            <person name="Kohler A."/>
            <person name="Kuo A."/>
            <person name="Nagy L.G."/>
            <person name="Floudas D."/>
            <person name="Copeland A."/>
            <person name="Barry K.W."/>
            <person name="Cichocki N."/>
            <person name="Veneault-Fourrey C."/>
            <person name="LaButti K."/>
            <person name="Lindquist E.A."/>
            <person name="Lipzen A."/>
            <person name="Lundell T."/>
            <person name="Morin E."/>
            <person name="Murat C."/>
            <person name="Riley R."/>
            <person name="Ohm R."/>
            <person name="Sun H."/>
            <person name="Tunlid A."/>
            <person name="Henrissat B."/>
            <person name="Grigoriev I.V."/>
            <person name="Hibbett D.S."/>
            <person name="Martin F."/>
        </authorList>
    </citation>
    <scope>NUCLEOTIDE SEQUENCE [LARGE SCALE GENOMIC DNA]</scope>
    <source>
        <strain evidence="3">FD-334 SS-4</strain>
    </source>
</reference>
<dbReference type="STRING" id="945553.A0A0D2Q8W1"/>
<sequence>MPQEPLIKPLGELLTKDNLMSVTPWKDFAVRCYLQLDSSRQCEVVEIRRYKKNKPPQHEYLVAVLQCQNGEKRYIRIERGSQNVDMSTGVPVLSEKQTSWIRNYASSASPKSEGVFPPDISSGSWTSWIKSVDGDIPEDPQPPPRSDHNFTSTSAFISASISKTGQAHDIASYWEPSYLHARQEKQIESFKLKTPIPLAYLAILAYVVHEEEALYNLFKYQCYWYAEMIAAVIHKQDQGNIAMPKSHNTAPQPCDHVQRCFDPTSGKFKAISILKIRPLVVEKIEQKYLAECERLTATLESASPERRIRDLEEQVERLKRQSPQNEANYPPQRIL</sequence>
<accession>A0A0D2Q8W1</accession>
<dbReference type="AlphaFoldDB" id="A0A0D2Q8W1"/>
<protein>
    <submittedName>
        <fullName evidence="2">Uncharacterized protein</fullName>
    </submittedName>
</protein>
<name>A0A0D2Q8W1_HYPSF</name>
<evidence type="ECO:0000313" key="2">
    <source>
        <dbReference type="EMBL" id="KJA28120.1"/>
    </source>
</evidence>
<proteinExistence type="predicted"/>
<dbReference type="OrthoDB" id="3050759at2759"/>
<evidence type="ECO:0000256" key="1">
    <source>
        <dbReference type="SAM" id="MobiDB-lite"/>
    </source>
</evidence>
<keyword evidence="3" id="KW-1185">Reference proteome</keyword>
<feature type="region of interest" description="Disordered" evidence="1">
    <location>
        <begin position="316"/>
        <end position="335"/>
    </location>
</feature>
<dbReference type="EMBL" id="KN817522">
    <property type="protein sequence ID" value="KJA28120.1"/>
    <property type="molecule type" value="Genomic_DNA"/>
</dbReference>
<organism evidence="2 3">
    <name type="scientific">Hypholoma sublateritium (strain FD-334 SS-4)</name>
    <dbReference type="NCBI Taxonomy" id="945553"/>
    <lineage>
        <taxon>Eukaryota</taxon>
        <taxon>Fungi</taxon>
        <taxon>Dikarya</taxon>
        <taxon>Basidiomycota</taxon>
        <taxon>Agaricomycotina</taxon>
        <taxon>Agaricomycetes</taxon>
        <taxon>Agaricomycetidae</taxon>
        <taxon>Agaricales</taxon>
        <taxon>Agaricineae</taxon>
        <taxon>Strophariaceae</taxon>
        <taxon>Hypholoma</taxon>
    </lineage>
</organism>
<dbReference type="Proteomes" id="UP000054270">
    <property type="component" value="Unassembled WGS sequence"/>
</dbReference>
<evidence type="ECO:0000313" key="3">
    <source>
        <dbReference type="Proteomes" id="UP000054270"/>
    </source>
</evidence>
<gene>
    <name evidence="2" type="ORF">HYPSUDRAFT_34461</name>
</gene>